<feature type="compositionally biased region" description="Basic residues" evidence="1">
    <location>
        <begin position="733"/>
        <end position="744"/>
    </location>
</feature>
<evidence type="ECO:0000256" key="2">
    <source>
        <dbReference type="SAM" id="Phobius"/>
    </source>
</evidence>
<feature type="transmembrane region" description="Helical" evidence="2">
    <location>
        <begin position="26"/>
        <end position="48"/>
    </location>
</feature>
<feature type="transmembrane region" description="Helical" evidence="2">
    <location>
        <begin position="133"/>
        <end position="153"/>
    </location>
</feature>
<dbReference type="InterPro" id="IPR021878">
    <property type="entry name" value="TgpA_N"/>
</dbReference>
<dbReference type="RefSeq" id="WP_390295269.1">
    <property type="nucleotide sequence ID" value="NZ_JBHUNE010000005.1"/>
</dbReference>
<evidence type="ECO:0000256" key="1">
    <source>
        <dbReference type="SAM" id="MobiDB-lite"/>
    </source>
</evidence>
<dbReference type="Gene3D" id="3.10.620.30">
    <property type="match status" value="1"/>
</dbReference>
<feature type="transmembrane region" description="Helical" evidence="2">
    <location>
        <begin position="54"/>
        <end position="72"/>
    </location>
</feature>
<proteinExistence type="predicted"/>
<dbReference type="Pfam" id="PF11992">
    <property type="entry name" value="TgpA_N"/>
    <property type="match status" value="1"/>
</dbReference>
<evidence type="ECO:0000259" key="3">
    <source>
        <dbReference type="SMART" id="SM00460"/>
    </source>
</evidence>
<feature type="transmembrane region" description="Helical" evidence="2">
    <location>
        <begin position="225"/>
        <end position="248"/>
    </location>
</feature>
<sequence>MSVQSTLNPRRNSAMRERAAQATERGSWLVTIGLILLTLAAMAIVAPIVSGLSWFLPSAIAMILTYVAVQTVRQLTGRMWLAALTGLLALIASIILLAGPTSPFDLFTAPIDRFAEFAEQAMSDTPPIRESPAVTLLVGTVTVAIAMLADIIAQTVRAPAFAPIAMLPFVVVPVTVGVAPAPWYFWALLLLAVVLFLYLGHRWLQQGDDEARAAFGFTADGRGTGGIVGALLGGVAAIAVAALIAVLLPPTSGAWWGIFNGTASLSTNRVNPIIDLGDDLRRSDPVDLLRYATSQSSGDLPYVSLTTLTQLSEETEWVPNDFTSTTEVSQGEQPGNENLEPGANVLEVNNNIVLEPGVTAYLPHIGTPNEITNLNGTYLRDDETGDMREEDEEARAQSYQANSSVPMPRPEQLSTAPLSVTSELEAYTELPSDSAALDAIRAQLDEVVDPEASPYAQALQLQEWFTGGAFDYSELAPVENDYDGTSLDVIEQFLQVRSGYCVHFSSAMAVMGRMLGIPTRIQVGFTPGTEESVNEIGQSVFVVTTDDLHAWAEFWVPGYGWVPFETTPSEGLNQTTLDPETPEQTIAPTEVPAPTIATPSPTPTPTPTTGAGDEGNDGGGSSSTPEQRDTGGFDIDQVMKWVGAVLAVVIPLAILVLLVLLPLLLRRGRARGRRRQVRAEGTTPAAATEAAWLEVLDTARDYGIEAPRAATTGAQLERLGRSLRDNEAGPPPRRPRASRRRTTRRTSPTPRILTTVAPSGTTSSRCGPASTRRRAAAHAARPAPCRCRRCRRRGAAGCCSAAAHVNESATGRDRRGAGVPVAAHGAARVDRRRKGGGRAREGVRHDDGRRLREPPAAAPHEAR</sequence>
<protein>
    <submittedName>
        <fullName evidence="4">DUF3488 and transglutaminase-like domain-containing protein</fullName>
    </submittedName>
</protein>
<dbReference type="EMBL" id="JBHUNE010000005">
    <property type="protein sequence ID" value="MFD2757954.1"/>
    <property type="molecule type" value="Genomic_DNA"/>
</dbReference>
<feature type="compositionally biased region" description="Low complexity" evidence="1">
    <location>
        <begin position="817"/>
        <end position="826"/>
    </location>
</feature>
<dbReference type="InterPro" id="IPR052901">
    <property type="entry name" value="Bact_TGase-like"/>
</dbReference>
<dbReference type="Proteomes" id="UP001597492">
    <property type="component" value="Unassembled WGS sequence"/>
</dbReference>
<dbReference type="PANTHER" id="PTHR42736">
    <property type="entry name" value="PROTEIN-GLUTAMINE GAMMA-GLUTAMYLTRANSFERASE"/>
    <property type="match status" value="1"/>
</dbReference>
<feature type="compositionally biased region" description="Basic and acidic residues" evidence="1">
    <location>
        <begin position="838"/>
        <end position="853"/>
    </location>
</feature>
<feature type="transmembrane region" description="Helical" evidence="2">
    <location>
        <begin position="184"/>
        <end position="204"/>
    </location>
</feature>
<keyword evidence="2" id="KW-0472">Membrane</keyword>
<feature type="compositionally biased region" description="Polar residues" evidence="1">
    <location>
        <begin position="756"/>
        <end position="765"/>
    </location>
</feature>
<dbReference type="SMART" id="SM00460">
    <property type="entry name" value="TGc"/>
    <property type="match status" value="1"/>
</dbReference>
<dbReference type="PANTHER" id="PTHR42736:SF1">
    <property type="entry name" value="PROTEIN-GLUTAMINE GAMMA-GLUTAMYLTRANSFERASE"/>
    <property type="match status" value="1"/>
</dbReference>
<feature type="region of interest" description="Disordered" evidence="1">
    <location>
        <begin position="807"/>
        <end position="863"/>
    </location>
</feature>
<feature type="compositionally biased region" description="Polar residues" evidence="1">
    <location>
        <begin position="570"/>
        <end position="587"/>
    </location>
</feature>
<feature type="region of interest" description="Disordered" evidence="1">
    <location>
        <begin position="706"/>
        <end position="785"/>
    </location>
</feature>
<accession>A0ABW5UZT7</accession>
<feature type="compositionally biased region" description="Basic and acidic residues" evidence="1">
    <location>
        <begin position="718"/>
        <end position="727"/>
    </location>
</feature>
<name>A0ABW5UZT7_9MICO</name>
<evidence type="ECO:0000313" key="5">
    <source>
        <dbReference type="Proteomes" id="UP001597492"/>
    </source>
</evidence>
<feature type="transmembrane region" description="Helical" evidence="2">
    <location>
        <begin position="79"/>
        <end position="98"/>
    </location>
</feature>
<dbReference type="Pfam" id="PF01841">
    <property type="entry name" value="Transglut_core"/>
    <property type="match status" value="1"/>
</dbReference>
<feature type="compositionally biased region" description="Low complexity" evidence="1">
    <location>
        <begin position="854"/>
        <end position="863"/>
    </location>
</feature>
<reference evidence="5" key="1">
    <citation type="journal article" date="2019" name="Int. J. Syst. Evol. Microbiol.">
        <title>The Global Catalogue of Microorganisms (GCM) 10K type strain sequencing project: providing services to taxonomists for standard genome sequencing and annotation.</title>
        <authorList>
            <consortium name="The Broad Institute Genomics Platform"/>
            <consortium name="The Broad Institute Genome Sequencing Center for Infectious Disease"/>
            <person name="Wu L."/>
            <person name="Ma J."/>
        </authorList>
    </citation>
    <scope>NUCLEOTIDE SEQUENCE [LARGE SCALE GENOMIC DNA]</scope>
    <source>
        <strain evidence="5">TISTR 1514</strain>
    </source>
</reference>
<feature type="region of interest" description="Disordered" evidence="1">
    <location>
        <begin position="385"/>
        <end position="413"/>
    </location>
</feature>
<dbReference type="SUPFAM" id="SSF54001">
    <property type="entry name" value="Cysteine proteinases"/>
    <property type="match status" value="1"/>
</dbReference>
<evidence type="ECO:0000313" key="4">
    <source>
        <dbReference type="EMBL" id="MFD2757954.1"/>
    </source>
</evidence>
<feature type="domain" description="Transglutaminase-like" evidence="3">
    <location>
        <begin position="493"/>
        <end position="568"/>
    </location>
</feature>
<feature type="region of interest" description="Disordered" evidence="1">
    <location>
        <begin position="570"/>
        <end position="631"/>
    </location>
</feature>
<dbReference type="InterPro" id="IPR038765">
    <property type="entry name" value="Papain-like_cys_pep_sf"/>
</dbReference>
<dbReference type="InterPro" id="IPR002931">
    <property type="entry name" value="Transglutaminase-like"/>
</dbReference>
<feature type="transmembrane region" description="Helical" evidence="2">
    <location>
        <begin position="641"/>
        <end position="665"/>
    </location>
</feature>
<gene>
    <name evidence="4" type="ORF">ACFSW7_06140</name>
</gene>
<organism evidence="4 5">
    <name type="scientific">Gulosibacter faecalis</name>
    <dbReference type="NCBI Taxonomy" id="272240"/>
    <lineage>
        <taxon>Bacteria</taxon>
        <taxon>Bacillati</taxon>
        <taxon>Actinomycetota</taxon>
        <taxon>Actinomycetes</taxon>
        <taxon>Micrococcales</taxon>
        <taxon>Microbacteriaceae</taxon>
        <taxon>Gulosibacter</taxon>
    </lineage>
</organism>
<keyword evidence="2" id="KW-0812">Transmembrane</keyword>
<feature type="transmembrane region" description="Helical" evidence="2">
    <location>
        <begin position="160"/>
        <end position="178"/>
    </location>
</feature>
<comment type="caution">
    <text evidence="4">The sequence shown here is derived from an EMBL/GenBank/DDBJ whole genome shotgun (WGS) entry which is preliminary data.</text>
</comment>
<keyword evidence="5" id="KW-1185">Reference proteome</keyword>
<keyword evidence="2" id="KW-1133">Transmembrane helix</keyword>